<dbReference type="RefSeq" id="WP_200594605.1">
    <property type="nucleotide sequence ID" value="NZ_JAEPBG010000009.1"/>
</dbReference>
<keyword evidence="3" id="KW-1185">Reference proteome</keyword>
<accession>A0A934SU26</accession>
<evidence type="ECO:0000256" key="1">
    <source>
        <dbReference type="SAM" id="MobiDB-lite"/>
    </source>
</evidence>
<proteinExistence type="predicted"/>
<dbReference type="AlphaFoldDB" id="A0A934SU26"/>
<evidence type="ECO:0000313" key="3">
    <source>
        <dbReference type="Proteomes" id="UP000622890"/>
    </source>
</evidence>
<dbReference type="Proteomes" id="UP000622890">
    <property type="component" value="Unassembled WGS sequence"/>
</dbReference>
<protein>
    <submittedName>
        <fullName evidence="2">Uncharacterized protein</fullName>
    </submittedName>
</protein>
<comment type="caution">
    <text evidence="2">The sequence shown here is derived from an EMBL/GenBank/DDBJ whole genome shotgun (WGS) entry which is preliminary data.</text>
</comment>
<name>A0A934SU26_9BURK</name>
<feature type="region of interest" description="Disordered" evidence="1">
    <location>
        <begin position="32"/>
        <end position="96"/>
    </location>
</feature>
<evidence type="ECO:0000313" key="2">
    <source>
        <dbReference type="EMBL" id="MBK4736801.1"/>
    </source>
</evidence>
<reference evidence="2" key="1">
    <citation type="submission" date="2021-01" db="EMBL/GenBank/DDBJ databases">
        <title>Genome sequence of strain Noviherbaspirillum sp. DKR-6.</title>
        <authorList>
            <person name="Chaudhary D.K."/>
        </authorList>
    </citation>
    <scope>NUCLEOTIDE SEQUENCE</scope>
    <source>
        <strain evidence="2">DKR-6</strain>
    </source>
</reference>
<sequence length="96" mass="10246">MKKSMEYAEKVLVDLVGREYLEQLIAATAPAPSLANHDQDAVGQDGLVGEWHDAPATSQPGLGDPFDMPTVSQLGHGDPFDMPTVSQPGRGDPFDL</sequence>
<organism evidence="2 3">
    <name type="scientific">Noviherbaspirillum pedocola</name>
    <dbReference type="NCBI Taxonomy" id="2801341"/>
    <lineage>
        <taxon>Bacteria</taxon>
        <taxon>Pseudomonadati</taxon>
        <taxon>Pseudomonadota</taxon>
        <taxon>Betaproteobacteria</taxon>
        <taxon>Burkholderiales</taxon>
        <taxon>Oxalobacteraceae</taxon>
        <taxon>Noviherbaspirillum</taxon>
    </lineage>
</organism>
<gene>
    <name evidence="2" type="ORF">JJB74_19420</name>
</gene>
<dbReference type="EMBL" id="JAEPBG010000009">
    <property type="protein sequence ID" value="MBK4736801.1"/>
    <property type="molecule type" value="Genomic_DNA"/>
</dbReference>